<evidence type="ECO:0000313" key="3">
    <source>
        <dbReference type="Proteomes" id="UP000201566"/>
    </source>
</evidence>
<gene>
    <name evidence="2" type="ORF">pdul_cds_329</name>
</gene>
<accession>S4VWN2</accession>
<evidence type="ECO:0000256" key="1">
    <source>
        <dbReference type="SAM" id="MobiDB-lite"/>
    </source>
</evidence>
<sequence length="743" mass="80088">MASSHTNAPPCCDDHDGSHRERDDTSPVLGAAIDLLSRARLDRIAHRISAHIGLIACDHAGVRRVVLGDDVLYDGPGVPAEAIDTKAIADRVVFTCRGDDCDHAPLLFVNDRQVHPHVWDIWNGDRPLGEELLARSLAGDDVAHCAMEIAALMGDTFWRSFADTSTNFRTGRATPSVCPAWLVDATLASDGCNSVLTACDAAILYDIVRTLENEASIGRRAELDRRVVLTTNSALDALGPGPRPATRVTSTAVGITPGFWVFGGTGGVAAATGARLMTTRQMSSELARVRALGSTMGVLVDVGNRIHSISESCVALSETLRGASVSPGGASRRNALADIIAFADAFTRECLGSVLAVVAASGIDDDDTNDRRRDLLNSGRVHSLTLSGARVTSAQETVCDLGHRLRAADEARLRARLRPLLSGKPFPRARIYAYTYADGVFLGQRHYDDGLWRDSCGRVVFWSSLVRRILATRSEAYHQQDYALRGGQTQECRTAHIDPACAPDWTFALCRDALAGDPRATDWLAVLSMASLAWRALAVTVRNVVRWNESGCPVDAAIEGTSGRDRSMVDWMLDVPPHQDLAVRFGDAQDAFNARLLDAIRADGGRIPPPTPSAIDNEHAIGPRCACPSGVATTWHDTVENSYCCLCLFRTLAYVRVSYEDGARGWCYRPTYRGALIEALTCTPLATDGRQILATETACHLAGDEADGIRALVRALYTVDSLRTSVIHRAQAAMVPVLTDALS</sequence>
<dbReference type="KEGG" id="vg:16512762"/>
<protein>
    <submittedName>
        <fullName evidence="2">Uncharacterized protein</fullName>
    </submittedName>
</protein>
<organism evidence="2 3">
    <name type="scientific">Pandoravirus dulcis</name>
    <dbReference type="NCBI Taxonomy" id="1349409"/>
    <lineage>
        <taxon>Viruses</taxon>
        <taxon>Pandoravirus</taxon>
    </lineage>
</organism>
<dbReference type="EMBL" id="KC977570">
    <property type="protein sequence ID" value="AGO82339.1"/>
    <property type="molecule type" value="Genomic_DNA"/>
</dbReference>
<evidence type="ECO:0000313" key="2">
    <source>
        <dbReference type="EMBL" id="AGO82339.1"/>
    </source>
</evidence>
<feature type="compositionally biased region" description="Basic and acidic residues" evidence="1">
    <location>
        <begin position="12"/>
        <end position="25"/>
    </location>
</feature>
<reference evidence="2 3" key="1">
    <citation type="journal article" date="2013" name="Science">
        <title>Pandoraviruses: amoeba viruses with genomes up to 2.5 Mb reaching that of parasitic eukaryotes.</title>
        <authorList>
            <person name="Philippe N."/>
            <person name="Legendre M."/>
            <person name="Doutre G."/>
            <person name="Coute Y."/>
            <person name="Poirot O."/>
            <person name="Lescot M."/>
            <person name="Arslan D."/>
            <person name="Seltzer V."/>
            <person name="Bertaux L."/>
            <person name="Bruley C."/>
            <person name="Garin J."/>
            <person name="Claverie J.M."/>
            <person name="Abergel C."/>
        </authorList>
    </citation>
    <scope>NUCLEOTIDE SEQUENCE [LARGE SCALE GENOMIC DNA]</scope>
    <source>
        <strain evidence="2">Melbourne</strain>
    </source>
</reference>
<dbReference type="Proteomes" id="UP000201566">
    <property type="component" value="Segment"/>
</dbReference>
<dbReference type="RefSeq" id="YP_008319008.1">
    <property type="nucleotide sequence ID" value="NC_021858.1"/>
</dbReference>
<dbReference type="GeneID" id="16512762"/>
<proteinExistence type="predicted"/>
<feature type="region of interest" description="Disordered" evidence="1">
    <location>
        <begin position="1"/>
        <end position="25"/>
    </location>
</feature>
<name>S4VWN2_9VIRU</name>